<evidence type="ECO:0000313" key="2">
    <source>
        <dbReference type="Proteomes" id="UP000016183"/>
    </source>
</evidence>
<dbReference type="RefSeq" id="WP_010694154.1">
    <property type="nucleotide sequence ID" value="NZ_KB442453.1"/>
</dbReference>
<dbReference type="HOGENOM" id="CLU_064503_0_0_12"/>
<sequence>MEKLKGNKGEWSELYVLLKIIADQCLYAGDSELNKMENLIFPIIKILRDETSGKFQFSYDGDLVIIQKDKEIFRLPIKRFEEQSKILLTKLQEKTTTTFYIEELENFIHSFGSNSIKAKSSIKSDIKIIIHDPITGFNPELGFSIKSQLGSPSTLLNAGKTTNFIYEVKNFHPDDKTLNYINSINSKTKIKDRLKNIYLQGGKLEYICTENKVFNNNLTLIDSCLPLIVAELLKISYSSSLSNISQLITELEKKNPANFDVTSYHPFYAYKIKKFLMDVALGMMPGSVWTGELDATGGYLIVKGNGDVLCYHIYNKNKFEDYLFYNTRLETASSTRHDFGKLYYGEDKRLFFKLNLQIRFL</sequence>
<dbReference type="InterPro" id="IPR019062">
    <property type="entry name" value="Restrct_endonuc_II_HpaII"/>
</dbReference>
<accession>M2AQK5</accession>
<proteinExistence type="predicted"/>
<reference evidence="1 2" key="1">
    <citation type="submission" date="2012-01" db="EMBL/GenBank/DDBJ databases">
        <title>The Genome Sequence of Treponema denticola SP33.</title>
        <authorList>
            <consortium name="The Broad Institute Genome Sequencing Platform"/>
            <person name="Earl A."/>
            <person name="Ward D."/>
            <person name="Feldgarden M."/>
            <person name="Gevers D."/>
            <person name="Blanton J.M."/>
            <person name="Fenno C.J."/>
            <person name="Baranova O.V."/>
            <person name="Mathney J."/>
            <person name="Dewhirst F.E."/>
            <person name="Izard J."/>
            <person name="Young S.K."/>
            <person name="Zeng Q."/>
            <person name="Gargeya S."/>
            <person name="Fitzgerald M."/>
            <person name="Haas B."/>
            <person name="Abouelleil A."/>
            <person name="Alvarado L."/>
            <person name="Arachchi H.M."/>
            <person name="Berlin A."/>
            <person name="Chapman S.B."/>
            <person name="Gearin G."/>
            <person name="Goldberg J."/>
            <person name="Griggs A."/>
            <person name="Gujja S."/>
            <person name="Hansen M."/>
            <person name="Heiman D."/>
            <person name="Howarth C."/>
            <person name="Larimer J."/>
            <person name="Lui A."/>
            <person name="MacDonald P.J.P."/>
            <person name="McCowen C."/>
            <person name="Montmayeur A."/>
            <person name="Murphy C."/>
            <person name="Neiman D."/>
            <person name="Pearson M."/>
            <person name="Priest M."/>
            <person name="Roberts A."/>
            <person name="Saif S."/>
            <person name="Shea T."/>
            <person name="Sisk P."/>
            <person name="Stolte C."/>
            <person name="Sykes S."/>
            <person name="Wortman J."/>
            <person name="Nusbaum C."/>
            <person name="Birren B."/>
        </authorList>
    </citation>
    <scope>NUCLEOTIDE SEQUENCE [LARGE SCALE GENOMIC DNA]</scope>
    <source>
        <strain evidence="1 2">SP33</strain>
    </source>
</reference>
<dbReference type="AlphaFoldDB" id="M2AQK5"/>
<protein>
    <recommendedName>
        <fullName evidence="3">HpaII restriction endonuclease</fullName>
    </recommendedName>
</protein>
<gene>
    <name evidence="1" type="ORF">HMPREF9733_00763</name>
</gene>
<evidence type="ECO:0000313" key="1">
    <source>
        <dbReference type="EMBL" id="EMB25631.1"/>
    </source>
</evidence>
<name>M2AQK5_TREDN</name>
<dbReference type="PATRIC" id="fig|999437.3.peg.772"/>
<dbReference type="EMBL" id="AGDZ01000018">
    <property type="protein sequence ID" value="EMB25631.1"/>
    <property type="molecule type" value="Genomic_DNA"/>
</dbReference>
<dbReference type="Pfam" id="PF09561">
    <property type="entry name" value="RE_HpaII"/>
    <property type="match status" value="1"/>
</dbReference>
<dbReference type="Proteomes" id="UP000016183">
    <property type="component" value="Unassembled WGS sequence"/>
</dbReference>
<organism evidence="1 2">
    <name type="scientific">Treponema denticola SP33</name>
    <dbReference type="NCBI Taxonomy" id="999437"/>
    <lineage>
        <taxon>Bacteria</taxon>
        <taxon>Pseudomonadati</taxon>
        <taxon>Spirochaetota</taxon>
        <taxon>Spirochaetia</taxon>
        <taxon>Spirochaetales</taxon>
        <taxon>Treponemataceae</taxon>
        <taxon>Treponema</taxon>
    </lineage>
</organism>
<evidence type="ECO:0008006" key="3">
    <source>
        <dbReference type="Google" id="ProtNLM"/>
    </source>
</evidence>
<comment type="caution">
    <text evidence="1">The sequence shown here is derived from an EMBL/GenBank/DDBJ whole genome shotgun (WGS) entry which is preliminary data.</text>
</comment>